<gene>
    <name evidence="1" type="ORF">Ahy_B04g071085</name>
</gene>
<evidence type="ECO:0000313" key="2">
    <source>
        <dbReference type="Proteomes" id="UP000289738"/>
    </source>
</evidence>
<comment type="caution">
    <text evidence="1">The sequence shown here is derived from an EMBL/GenBank/DDBJ whole genome shotgun (WGS) entry which is preliminary data.</text>
</comment>
<evidence type="ECO:0000313" key="1">
    <source>
        <dbReference type="EMBL" id="RYR14500.1"/>
    </source>
</evidence>
<dbReference type="Proteomes" id="UP000289738">
    <property type="component" value="Chromosome B04"/>
</dbReference>
<name>A0A444ZK11_ARAHY</name>
<keyword evidence="2" id="KW-1185">Reference proteome</keyword>
<accession>A0A444ZK11</accession>
<dbReference type="EMBL" id="SDMP01000014">
    <property type="protein sequence ID" value="RYR14500.1"/>
    <property type="molecule type" value="Genomic_DNA"/>
</dbReference>
<organism evidence="1 2">
    <name type="scientific">Arachis hypogaea</name>
    <name type="common">Peanut</name>
    <dbReference type="NCBI Taxonomy" id="3818"/>
    <lineage>
        <taxon>Eukaryota</taxon>
        <taxon>Viridiplantae</taxon>
        <taxon>Streptophyta</taxon>
        <taxon>Embryophyta</taxon>
        <taxon>Tracheophyta</taxon>
        <taxon>Spermatophyta</taxon>
        <taxon>Magnoliopsida</taxon>
        <taxon>eudicotyledons</taxon>
        <taxon>Gunneridae</taxon>
        <taxon>Pentapetalae</taxon>
        <taxon>rosids</taxon>
        <taxon>fabids</taxon>
        <taxon>Fabales</taxon>
        <taxon>Fabaceae</taxon>
        <taxon>Papilionoideae</taxon>
        <taxon>50 kb inversion clade</taxon>
        <taxon>dalbergioids sensu lato</taxon>
        <taxon>Dalbergieae</taxon>
        <taxon>Pterocarpus clade</taxon>
        <taxon>Arachis</taxon>
    </lineage>
</organism>
<sequence length="117" mass="13726">MKKLIFLHFLIATCIYFFSVVLWNHELPLTYDFHNYMLQSMDDEFRDIVGVRSVELKVGGTGGHKSLTLDSLEKEKRWMEGLLAQRKKRGGIEGLMVQKREGEIKGFGNYWQERGRK</sequence>
<reference evidence="1 2" key="1">
    <citation type="submission" date="2019-01" db="EMBL/GenBank/DDBJ databases">
        <title>Sequencing of cultivated peanut Arachis hypogaea provides insights into genome evolution and oil improvement.</title>
        <authorList>
            <person name="Chen X."/>
        </authorList>
    </citation>
    <scope>NUCLEOTIDE SEQUENCE [LARGE SCALE GENOMIC DNA]</scope>
    <source>
        <strain evidence="2">cv. Fuhuasheng</strain>
        <tissue evidence="1">Leaves</tissue>
    </source>
</reference>
<protein>
    <submittedName>
        <fullName evidence="1">Uncharacterized protein</fullName>
    </submittedName>
</protein>
<proteinExistence type="predicted"/>
<dbReference type="AlphaFoldDB" id="A0A444ZK11"/>